<dbReference type="PANTHER" id="PTHR43133:SF8">
    <property type="entry name" value="RNA POLYMERASE SIGMA FACTOR HI_1459-RELATED"/>
    <property type="match status" value="1"/>
</dbReference>
<evidence type="ECO:0000256" key="4">
    <source>
        <dbReference type="ARBA" id="ARBA00023125"/>
    </source>
</evidence>
<keyword evidence="9" id="KW-1185">Reference proteome</keyword>
<feature type="domain" description="RNA polymerase sigma-70 region 2" evidence="6">
    <location>
        <begin position="34"/>
        <end position="98"/>
    </location>
</feature>
<dbReference type="InterPro" id="IPR014284">
    <property type="entry name" value="RNA_pol_sigma-70_dom"/>
</dbReference>
<dbReference type="SUPFAM" id="SSF88946">
    <property type="entry name" value="Sigma2 domain of RNA polymerase sigma factors"/>
    <property type="match status" value="1"/>
</dbReference>
<dbReference type="RefSeq" id="WP_166844323.1">
    <property type="nucleotide sequence ID" value="NZ_JAAONY010000002.1"/>
</dbReference>
<evidence type="ECO:0000313" key="8">
    <source>
        <dbReference type="EMBL" id="MBB6521561.1"/>
    </source>
</evidence>
<dbReference type="InterPro" id="IPR036388">
    <property type="entry name" value="WH-like_DNA-bd_sf"/>
</dbReference>
<sequence length="188" mass="21505">MNNSVAPQLTSSPAQIELWVLEAQAGDQQAIARLYQHFAKALERYALLQCSNKELAFDACQDSWESCCRKLKQLQDPAAFRAWIFRAVRNRITDLARKGLAEDQRKSHLELEQEQHIAEDRNHPLEEGLNLWKAVNALPLQERQCVYLFYQEEFSVKEIALTLGIADGTVKSQLSRGREHLRSALSTL</sequence>
<proteinExistence type="inferred from homology"/>
<protein>
    <submittedName>
        <fullName evidence="8">RNA polymerase sigma-70 factor (ECF subfamily)</fullName>
    </submittedName>
</protein>
<dbReference type="InterPro" id="IPR013325">
    <property type="entry name" value="RNA_pol_sigma_r2"/>
</dbReference>
<evidence type="ECO:0000256" key="3">
    <source>
        <dbReference type="ARBA" id="ARBA00023082"/>
    </source>
</evidence>
<dbReference type="AlphaFoldDB" id="A0A7X0JUD6"/>
<reference evidence="8 9" key="1">
    <citation type="submission" date="2020-08" db="EMBL/GenBank/DDBJ databases">
        <title>Genomic Encyclopedia of Type Strains, Phase IV (KMG-IV): sequencing the most valuable type-strain genomes for metagenomic binning, comparative biology and taxonomic classification.</title>
        <authorList>
            <person name="Goeker M."/>
        </authorList>
    </citation>
    <scope>NUCLEOTIDE SEQUENCE [LARGE SCALE GENOMIC DNA]</scope>
    <source>
        <strain evidence="8 9">DSM 22368</strain>
    </source>
</reference>
<dbReference type="InterPro" id="IPR039425">
    <property type="entry name" value="RNA_pol_sigma-70-like"/>
</dbReference>
<evidence type="ECO:0000313" key="9">
    <source>
        <dbReference type="Proteomes" id="UP000528457"/>
    </source>
</evidence>
<dbReference type="NCBIfam" id="TIGR02937">
    <property type="entry name" value="sigma70-ECF"/>
    <property type="match status" value="1"/>
</dbReference>
<evidence type="ECO:0000259" key="6">
    <source>
        <dbReference type="Pfam" id="PF04542"/>
    </source>
</evidence>
<keyword evidence="3" id="KW-0731">Sigma factor</keyword>
<evidence type="ECO:0000256" key="2">
    <source>
        <dbReference type="ARBA" id="ARBA00023015"/>
    </source>
</evidence>
<dbReference type="PANTHER" id="PTHR43133">
    <property type="entry name" value="RNA POLYMERASE ECF-TYPE SIGMA FACTO"/>
    <property type="match status" value="1"/>
</dbReference>
<accession>A0A7X0JUD6</accession>
<dbReference type="Gene3D" id="1.10.1740.10">
    <property type="match status" value="1"/>
</dbReference>
<dbReference type="InterPro" id="IPR013249">
    <property type="entry name" value="RNA_pol_sigma70_r4_t2"/>
</dbReference>
<dbReference type="GO" id="GO:0016987">
    <property type="term" value="F:sigma factor activity"/>
    <property type="evidence" value="ECO:0007669"/>
    <property type="project" value="UniProtKB-KW"/>
</dbReference>
<dbReference type="CDD" id="cd06171">
    <property type="entry name" value="Sigma70_r4"/>
    <property type="match status" value="1"/>
</dbReference>
<organism evidence="8 9">
    <name type="scientific">Pseudoteredinibacter isoporae</name>
    <dbReference type="NCBI Taxonomy" id="570281"/>
    <lineage>
        <taxon>Bacteria</taxon>
        <taxon>Pseudomonadati</taxon>
        <taxon>Pseudomonadota</taxon>
        <taxon>Gammaproteobacteria</taxon>
        <taxon>Cellvibrionales</taxon>
        <taxon>Cellvibrionaceae</taxon>
        <taxon>Pseudoteredinibacter</taxon>
    </lineage>
</organism>
<name>A0A7X0JUD6_9GAMM</name>
<dbReference type="InterPro" id="IPR007627">
    <property type="entry name" value="RNA_pol_sigma70_r2"/>
</dbReference>
<dbReference type="Proteomes" id="UP000528457">
    <property type="component" value="Unassembled WGS sequence"/>
</dbReference>
<dbReference type="Pfam" id="PF04542">
    <property type="entry name" value="Sigma70_r2"/>
    <property type="match status" value="1"/>
</dbReference>
<comment type="caution">
    <text evidence="8">The sequence shown here is derived from an EMBL/GenBank/DDBJ whole genome shotgun (WGS) entry which is preliminary data.</text>
</comment>
<keyword evidence="2" id="KW-0805">Transcription regulation</keyword>
<evidence type="ECO:0000256" key="5">
    <source>
        <dbReference type="ARBA" id="ARBA00023163"/>
    </source>
</evidence>
<evidence type="ECO:0000259" key="7">
    <source>
        <dbReference type="Pfam" id="PF08281"/>
    </source>
</evidence>
<dbReference type="Pfam" id="PF08281">
    <property type="entry name" value="Sigma70_r4_2"/>
    <property type="match status" value="1"/>
</dbReference>
<feature type="domain" description="RNA polymerase sigma factor 70 region 4 type 2" evidence="7">
    <location>
        <begin position="130"/>
        <end position="181"/>
    </location>
</feature>
<dbReference type="SUPFAM" id="SSF88659">
    <property type="entry name" value="Sigma3 and sigma4 domains of RNA polymerase sigma factors"/>
    <property type="match status" value="1"/>
</dbReference>
<dbReference type="EMBL" id="JACHHT010000002">
    <property type="protein sequence ID" value="MBB6521561.1"/>
    <property type="molecule type" value="Genomic_DNA"/>
</dbReference>
<keyword evidence="4" id="KW-0238">DNA-binding</keyword>
<keyword evidence="5" id="KW-0804">Transcription</keyword>
<dbReference type="InterPro" id="IPR013324">
    <property type="entry name" value="RNA_pol_sigma_r3/r4-like"/>
</dbReference>
<evidence type="ECO:0000256" key="1">
    <source>
        <dbReference type="ARBA" id="ARBA00010641"/>
    </source>
</evidence>
<dbReference type="InParanoid" id="A0A7X0JUD6"/>
<dbReference type="GO" id="GO:0006352">
    <property type="term" value="P:DNA-templated transcription initiation"/>
    <property type="evidence" value="ECO:0007669"/>
    <property type="project" value="InterPro"/>
</dbReference>
<dbReference type="Gene3D" id="1.10.10.10">
    <property type="entry name" value="Winged helix-like DNA-binding domain superfamily/Winged helix DNA-binding domain"/>
    <property type="match status" value="1"/>
</dbReference>
<comment type="similarity">
    <text evidence="1">Belongs to the sigma-70 factor family. ECF subfamily.</text>
</comment>
<gene>
    <name evidence="8" type="ORF">HNR48_001846</name>
</gene>
<dbReference type="GO" id="GO:0003677">
    <property type="term" value="F:DNA binding"/>
    <property type="evidence" value="ECO:0007669"/>
    <property type="project" value="UniProtKB-KW"/>
</dbReference>